<sequence length="363" mass="37681">MRAGLVVNPAAGAGFPSWRDAVEGFLQRARAWFWAAPPGPLGAECAPSSLRPTLHVVELPEGAPGGGRAAAMAAVSALCRHDLDVLVVFGGDGTLADAALALHREGLRVPILGVGCGTTNAGAMVSLRASEVTSLPAVLPSDPSMLRVHSVAGVEAFLEGRLLGIGFNDAVVGTTVLATVHGQARDVDAAAKLTGRSVPATSRSVGTAAAEVVVESPDGRRGQQAPAGARRTPVAARGRRRVVARGTEVGQVIVAPIAGSFRGRALVGGLCLAEPLGLPGAVLVTERPIVSAEVDLWRLQDMEPLVSRFAGLREEDRVVVRGMRPEAALCVDGNPLVLLGPDREVRIRVLRQAALHAWFDRMS</sequence>
<evidence type="ECO:0000313" key="3">
    <source>
        <dbReference type="EMBL" id="BAS27982.1"/>
    </source>
</evidence>
<reference evidence="4" key="2">
    <citation type="journal article" date="2016" name="Int. J. Syst. Evol. Microbiol.">
        <title>Complete genome sequence and cell structure of Limnochorda pilosa, a Gram-negative spore-former within the phylum Firmicutes.</title>
        <authorList>
            <person name="Watanabe M."/>
            <person name="Kojima H."/>
            <person name="Fukui M."/>
        </authorList>
    </citation>
    <scope>NUCLEOTIDE SEQUENCE [LARGE SCALE GENOMIC DNA]</scope>
    <source>
        <strain evidence="4">HC45</strain>
    </source>
</reference>
<evidence type="ECO:0000256" key="1">
    <source>
        <dbReference type="SAM" id="MobiDB-lite"/>
    </source>
</evidence>
<dbReference type="STRING" id="1555112.LIP_2141"/>
<dbReference type="InterPro" id="IPR017438">
    <property type="entry name" value="ATP-NAD_kinase_N"/>
</dbReference>
<proteinExistence type="predicted"/>
<evidence type="ECO:0000313" key="4">
    <source>
        <dbReference type="Proteomes" id="UP000065807"/>
    </source>
</evidence>
<feature type="region of interest" description="Disordered" evidence="1">
    <location>
        <begin position="215"/>
        <end position="236"/>
    </location>
</feature>
<dbReference type="GO" id="GO:0016301">
    <property type="term" value="F:kinase activity"/>
    <property type="evidence" value="ECO:0007669"/>
    <property type="project" value="InterPro"/>
</dbReference>
<dbReference type="EMBL" id="AP014924">
    <property type="protein sequence ID" value="BAS27982.1"/>
    <property type="molecule type" value="Genomic_DNA"/>
</dbReference>
<gene>
    <name evidence="3" type="ORF">LIP_2141</name>
</gene>
<dbReference type="Gene3D" id="3.40.50.10330">
    <property type="entry name" value="Probable inorganic polyphosphate/atp-NAD kinase, domain 1"/>
    <property type="match status" value="1"/>
</dbReference>
<dbReference type="RefSeq" id="WP_068137641.1">
    <property type="nucleotide sequence ID" value="NZ_AP014924.1"/>
</dbReference>
<dbReference type="Pfam" id="PF00781">
    <property type="entry name" value="DAGK_cat"/>
    <property type="match status" value="1"/>
</dbReference>
<dbReference type="AlphaFoldDB" id="A0A0K2SLU5"/>
<dbReference type="SUPFAM" id="SSF111331">
    <property type="entry name" value="NAD kinase/diacylglycerol kinase-like"/>
    <property type="match status" value="1"/>
</dbReference>
<name>A0A0K2SLU5_LIMPI</name>
<organism evidence="3 4">
    <name type="scientific">Limnochorda pilosa</name>
    <dbReference type="NCBI Taxonomy" id="1555112"/>
    <lineage>
        <taxon>Bacteria</taxon>
        <taxon>Bacillati</taxon>
        <taxon>Bacillota</taxon>
        <taxon>Limnochordia</taxon>
        <taxon>Limnochordales</taxon>
        <taxon>Limnochordaceae</taxon>
        <taxon>Limnochorda</taxon>
    </lineage>
</organism>
<accession>A0A0K2SLU5</accession>
<feature type="domain" description="DAGKc" evidence="2">
    <location>
        <begin position="70"/>
        <end position="123"/>
    </location>
</feature>
<keyword evidence="4" id="KW-1185">Reference proteome</keyword>
<feature type="compositionally biased region" description="Low complexity" evidence="1">
    <location>
        <begin position="222"/>
        <end position="236"/>
    </location>
</feature>
<dbReference type="KEGG" id="lpil:LIP_2141"/>
<evidence type="ECO:0000259" key="2">
    <source>
        <dbReference type="Pfam" id="PF00781"/>
    </source>
</evidence>
<reference evidence="4" key="1">
    <citation type="submission" date="2015-07" db="EMBL/GenBank/DDBJ databases">
        <title>Complete genome sequence and phylogenetic analysis of Limnochorda pilosa.</title>
        <authorList>
            <person name="Watanabe M."/>
            <person name="Kojima H."/>
            <person name="Fukui M."/>
        </authorList>
    </citation>
    <scope>NUCLEOTIDE SEQUENCE [LARGE SCALE GENOMIC DNA]</scope>
    <source>
        <strain evidence="4">HC45</strain>
    </source>
</reference>
<dbReference type="InterPro" id="IPR001206">
    <property type="entry name" value="Diacylglycerol_kinase_cat_dom"/>
</dbReference>
<dbReference type="Proteomes" id="UP000065807">
    <property type="component" value="Chromosome"/>
</dbReference>
<dbReference type="InterPro" id="IPR016064">
    <property type="entry name" value="NAD/diacylglycerol_kinase_sf"/>
</dbReference>
<protein>
    <recommendedName>
        <fullName evidence="2">DAGKc domain-containing protein</fullName>
    </recommendedName>
</protein>